<evidence type="ECO:0000313" key="3">
    <source>
        <dbReference type="Proteomes" id="UP000568050"/>
    </source>
</evidence>
<dbReference type="InterPro" id="IPR052519">
    <property type="entry name" value="Euk-type_GlcNAc_Kinase"/>
</dbReference>
<dbReference type="PANTHER" id="PTHR43190:SF3">
    <property type="entry name" value="N-ACETYL-D-GLUCOSAMINE KINASE"/>
    <property type="match status" value="1"/>
</dbReference>
<dbReference type="Pfam" id="PF01869">
    <property type="entry name" value="BcrAD_BadFG"/>
    <property type="match status" value="1"/>
</dbReference>
<dbReference type="Gene3D" id="3.30.420.40">
    <property type="match status" value="2"/>
</dbReference>
<comment type="caution">
    <text evidence="2">The sequence shown here is derived from an EMBL/GenBank/DDBJ whole genome shotgun (WGS) entry which is preliminary data.</text>
</comment>
<dbReference type="EMBL" id="JACHWP010000001">
    <property type="protein sequence ID" value="MBB3022374.1"/>
    <property type="molecule type" value="Genomic_DNA"/>
</dbReference>
<keyword evidence="2" id="KW-0808">Transferase</keyword>
<reference evidence="2 3" key="1">
    <citation type="submission" date="2020-08" db="EMBL/GenBank/DDBJ databases">
        <title>Sequencing the genomes of 1000 actinobacteria strains.</title>
        <authorList>
            <person name="Klenk H.-P."/>
        </authorList>
    </citation>
    <scope>NUCLEOTIDE SEQUENCE [LARGE SCALE GENOMIC DNA]</scope>
    <source>
        <strain evidence="2 3">DSM 23040</strain>
    </source>
</reference>
<organism evidence="2 3">
    <name type="scientific">Helcobacillus massiliensis</name>
    <dbReference type="NCBI Taxonomy" id="521392"/>
    <lineage>
        <taxon>Bacteria</taxon>
        <taxon>Bacillati</taxon>
        <taxon>Actinomycetota</taxon>
        <taxon>Actinomycetes</taxon>
        <taxon>Micrococcales</taxon>
        <taxon>Dermabacteraceae</taxon>
        <taxon>Helcobacillus</taxon>
    </lineage>
</organism>
<dbReference type="Proteomes" id="UP000568050">
    <property type="component" value="Unassembled WGS sequence"/>
</dbReference>
<dbReference type="AlphaFoldDB" id="A0A839QPX2"/>
<keyword evidence="3" id="KW-1185">Reference proteome</keyword>
<dbReference type="InterPro" id="IPR043129">
    <property type="entry name" value="ATPase_NBD"/>
</dbReference>
<dbReference type="SUPFAM" id="SSF53067">
    <property type="entry name" value="Actin-like ATPase domain"/>
    <property type="match status" value="2"/>
</dbReference>
<feature type="domain" description="ATPase BadF/BadG/BcrA/BcrD type" evidence="1">
    <location>
        <begin position="6"/>
        <end position="310"/>
    </location>
</feature>
<evidence type="ECO:0000313" key="2">
    <source>
        <dbReference type="EMBL" id="MBB3022374.1"/>
    </source>
</evidence>
<name>A0A839QPX2_9MICO</name>
<dbReference type="PANTHER" id="PTHR43190">
    <property type="entry name" value="N-ACETYL-D-GLUCOSAMINE KINASE"/>
    <property type="match status" value="1"/>
</dbReference>
<sequence length="321" mass="31960">MPRLILGADIGGTSTRLRLTRGEVRVAERNGGGCNIRSSGTDAAGRVADLLTELAGDARAAGEDLASVEAAVLGVAGAGPARHAEVSALLLPALARAGVPAGVGRVVDDQVTAFTAGAGRVGADGFLLLAGTGAAVARFEQGRMVARADGMGWLLGDCGSAVDIGRRVLRAAAADLDHRGPATAMTARVLEELGIAGSTRPAGSGDAVDVRQALIQAADPLTPAQWGRFARIPGSCAGDVVAQSIIDGAASDLVATLDALGAPVGALVVLAGALLAADTPITRRVEQALAARGLQTTRAAEPVVGALLLAQADEDGSVLDR</sequence>
<proteinExistence type="predicted"/>
<gene>
    <name evidence="2" type="ORF">FHX50_000622</name>
</gene>
<keyword evidence="2" id="KW-0418">Kinase</keyword>
<dbReference type="GO" id="GO:0016301">
    <property type="term" value="F:kinase activity"/>
    <property type="evidence" value="ECO:0007669"/>
    <property type="project" value="UniProtKB-KW"/>
</dbReference>
<evidence type="ECO:0000259" key="1">
    <source>
        <dbReference type="Pfam" id="PF01869"/>
    </source>
</evidence>
<protein>
    <submittedName>
        <fullName evidence="2">N-acetylglucosamine kinase-like BadF-type ATPase</fullName>
    </submittedName>
</protein>
<dbReference type="InterPro" id="IPR002731">
    <property type="entry name" value="ATPase_BadF"/>
</dbReference>
<dbReference type="RefSeq" id="WP_183374363.1">
    <property type="nucleotide sequence ID" value="NZ_CBCSFZ010000002.1"/>
</dbReference>
<accession>A0A839QPX2</accession>